<protein>
    <recommendedName>
        <fullName evidence="4">Adipokinetic hormone</fullName>
    </recommendedName>
</protein>
<dbReference type="Proteomes" id="UP001164746">
    <property type="component" value="Chromosome 12"/>
</dbReference>
<feature type="signal peptide" evidence="1">
    <location>
        <begin position="1"/>
        <end position="26"/>
    </location>
</feature>
<evidence type="ECO:0000313" key="2">
    <source>
        <dbReference type="EMBL" id="WAR22482.1"/>
    </source>
</evidence>
<keyword evidence="3" id="KW-1185">Reference proteome</keyword>
<gene>
    <name evidence="2" type="ORF">MAR_016456</name>
</gene>
<reference evidence="2" key="1">
    <citation type="submission" date="2022-11" db="EMBL/GenBank/DDBJ databases">
        <title>Centuries of genome instability and evolution in soft-shell clam transmissible cancer (bioRxiv).</title>
        <authorList>
            <person name="Hart S.F.M."/>
            <person name="Yonemitsu M.A."/>
            <person name="Giersch R.M."/>
            <person name="Beal B.F."/>
            <person name="Arriagada G."/>
            <person name="Davis B.W."/>
            <person name="Ostrander E.A."/>
            <person name="Goff S.P."/>
            <person name="Metzger M.J."/>
        </authorList>
    </citation>
    <scope>NUCLEOTIDE SEQUENCE</scope>
    <source>
        <strain evidence="2">MELC-2E11</strain>
        <tissue evidence="2">Siphon/mantle</tissue>
    </source>
</reference>
<evidence type="ECO:0000313" key="3">
    <source>
        <dbReference type="Proteomes" id="UP001164746"/>
    </source>
</evidence>
<proteinExistence type="predicted"/>
<dbReference type="EMBL" id="CP111023">
    <property type="protein sequence ID" value="WAR22482.1"/>
    <property type="molecule type" value="Genomic_DNA"/>
</dbReference>
<name>A0ABY7FN59_MYAAR</name>
<organism evidence="2 3">
    <name type="scientific">Mya arenaria</name>
    <name type="common">Soft-shell clam</name>
    <dbReference type="NCBI Taxonomy" id="6604"/>
    <lineage>
        <taxon>Eukaryota</taxon>
        <taxon>Metazoa</taxon>
        <taxon>Spiralia</taxon>
        <taxon>Lophotrochozoa</taxon>
        <taxon>Mollusca</taxon>
        <taxon>Bivalvia</taxon>
        <taxon>Autobranchia</taxon>
        <taxon>Heteroconchia</taxon>
        <taxon>Euheterodonta</taxon>
        <taxon>Imparidentia</taxon>
        <taxon>Neoheterodontei</taxon>
        <taxon>Myida</taxon>
        <taxon>Myoidea</taxon>
        <taxon>Myidae</taxon>
        <taxon>Mya</taxon>
    </lineage>
</organism>
<feature type="chain" id="PRO_5045622737" description="Adipokinetic hormone" evidence="1">
    <location>
        <begin position="27"/>
        <end position="99"/>
    </location>
</feature>
<keyword evidence="1" id="KW-0732">Signal</keyword>
<evidence type="ECO:0000256" key="1">
    <source>
        <dbReference type="SAM" id="SignalP"/>
    </source>
</evidence>
<dbReference type="PROSITE" id="PS51257">
    <property type="entry name" value="PROKAR_LIPOPROTEIN"/>
    <property type="match status" value="1"/>
</dbReference>
<evidence type="ECO:0008006" key="4">
    <source>
        <dbReference type="Google" id="ProtNLM"/>
    </source>
</evidence>
<accession>A0ABY7FN59</accession>
<sequence length="99" mass="11221">MLACKKMRHSTILLLVLACMFQQVVGQVSFSTHWGTGKRSPLFDTQAQPITAMLNVNSNLFDCLGKVKLNSLRYMALILEKELQQARECILAEKEADYE</sequence>